<dbReference type="Proteomes" id="UP000321523">
    <property type="component" value="Unassembled WGS sequence"/>
</dbReference>
<evidence type="ECO:0000256" key="3">
    <source>
        <dbReference type="SAM" id="MobiDB-lite"/>
    </source>
</evidence>
<name>A0A512DUE8_9PROT</name>
<gene>
    <name evidence="5" type="ORF">SAE02_42370</name>
</gene>
<comment type="similarity">
    <text evidence="1">Belongs to the ParB family.</text>
</comment>
<feature type="region of interest" description="Disordered" evidence="3">
    <location>
        <begin position="218"/>
        <end position="255"/>
    </location>
</feature>
<dbReference type="SUPFAM" id="SSF109709">
    <property type="entry name" value="KorB DNA-binding domain-like"/>
    <property type="match status" value="1"/>
</dbReference>
<evidence type="ECO:0000313" key="5">
    <source>
        <dbReference type="EMBL" id="GEO40089.1"/>
    </source>
</evidence>
<evidence type="ECO:0000259" key="4">
    <source>
        <dbReference type="SMART" id="SM00470"/>
    </source>
</evidence>
<dbReference type="InterPro" id="IPR036086">
    <property type="entry name" value="ParB/Sulfiredoxin_sf"/>
</dbReference>
<dbReference type="AlphaFoldDB" id="A0A512DUE8"/>
<dbReference type="PANTHER" id="PTHR33375">
    <property type="entry name" value="CHROMOSOME-PARTITIONING PROTEIN PARB-RELATED"/>
    <property type="match status" value="1"/>
</dbReference>
<feature type="domain" description="ParB-like N-terminal" evidence="4">
    <location>
        <begin position="34"/>
        <end position="121"/>
    </location>
</feature>
<sequence>MANLLARREPTSMQRQAKALVAKVGEADPNGRQQRIPIASIRPNPNQPRKNVDQSKIVALAENIRRVGLINPVTVVYRDGGEYELRAGQRRLLAHQHLGETTILARVFLTSDPAVAIAENLLREDLDVVETALAIRDMMEQMGVEDQSQIADLVGMERSRISRFLGVLRMPQDILDDYRDRVDEISATRLFEVASGGSDERQRVLWTLAKAGLTERELREAKRSAAGNETAAGAEAGQGEAPSRGPSPSRDRSARPLKMGKKLLDMIEHLSLTIGHLDGTGDRIDEDHRLQLETLRERIDRILKR</sequence>
<evidence type="ECO:0000313" key="6">
    <source>
        <dbReference type="Proteomes" id="UP000321523"/>
    </source>
</evidence>
<dbReference type="RefSeq" id="WP_084721118.1">
    <property type="nucleotide sequence ID" value="NZ_BJYZ01000019.1"/>
</dbReference>
<dbReference type="Gene3D" id="3.90.1530.30">
    <property type="match status" value="1"/>
</dbReference>
<comment type="caution">
    <text evidence="5">The sequence shown here is derived from an EMBL/GenBank/DDBJ whole genome shotgun (WGS) entry which is preliminary data.</text>
</comment>
<dbReference type="InterPro" id="IPR004437">
    <property type="entry name" value="ParB/RepB/Spo0J"/>
</dbReference>
<dbReference type="Gene3D" id="1.10.10.2830">
    <property type="match status" value="1"/>
</dbReference>
<evidence type="ECO:0000256" key="2">
    <source>
        <dbReference type="ARBA" id="ARBA00022829"/>
    </source>
</evidence>
<dbReference type="InterPro" id="IPR041468">
    <property type="entry name" value="HTH_ParB/Spo0J"/>
</dbReference>
<proteinExistence type="inferred from homology"/>
<dbReference type="InterPro" id="IPR050336">
    <property type="entry name" value="Chromosome_partition/occlusion"/>
</dbReference>
<reference evidence="5 6" key="1">
    <citation type="submission" date="2019-07" db="EMBL/GenBank/DDBJ databases">
        <title>Whole genome shotgun sequence of Skermanella aerolata NBRC 106429.</title>
        <authorList>
            <person name="Hosoyama A."/>
            <person name="Uohara A."/>
            <person name="Ohji S."/>
            <person name="Ichikawa N."/>
        </authorList>
    </citation>
    <scope>NUCLEOTIDE SEQUENCE [LARGE SCALE GENOMIC DNA]</scope>
    <source>
        <strain evidence="5 6">NBRC 106429</strain>
    </source>
</reference>
<protein>
    <recommendedName>
        <fullName evidence="4">ParB-like N-terminal domain-containing protein</fullName>
    </recommendedName>
</protein>
<organism evidence="5 6">
    <name type="scientific">Skermanella aerolata</name>
    <dbReference type="NCBI Taxonomy" id="393310"/>
    <lineage>
        <taxon>Bacteria</taxon>
        <taxon>Pseudomonadati</taxon>
        <taxon>Pseudomonadota</taxon>
        <taxon>Alphaproteobacteria</taxon>
        <taxon>Rhodospirillales</taxon>
        <taxon>Azospirillaceae</taxon>
        <taxon>Skermanella</taxon>
    </lineage>
</organism>
<dbReference type="GO" id="GO:0003677">
    <property type="term" value="F:DNA binding"/>
    <property type="evidence" value="ECO:0007669"/>
    <property type="project" value="InterPro"/>
</dbReference>
<dbReference type="SUPFAM" id="SSF110849">
    <property type="entry name" value="ParB/Sulfiredoxin"/>
    <property type="match status" value="1"/>
</dbReference>
<accession>A0A512DUE8</accession>
<dbReference type="NCBIfam" id="TIGR00180">
    <property type="entry name" value="parB_part"/>
    <property type="match status" value="1"/>
</dbReference>
<keyword evidence="2" id="KW-0159">Chromosome partition</keyword>
<dbReference type="Pfam" id="PF17762">
    <property type="entry name" value="HTH_ParB"/>
    <property type="match status" value="1"/>
</dbReference>
<dbReference type="PANTHER" id="PTHR33375:SF1">
    <property type="entry name" value="CHROMOSOME-PARTITIONING PROTEIN PARB-RELATED"/>
    <property type="match status" value="1"/>
</dbReference>
<feature type="region of interest" description="Disordered" evidence="3">
    <location>
        <begin position="32"/>
        <end position="52"/>
    </location>
</feature>
<dbReference type="EMBL" id="BJYZ01000019">
    <property type="protein sequence ID" value="GEO40089.1"/>
    <property type="molecule type" value="Genomic_DNA"/>
</dbReference>
<dbReference type="GO" id="GO:0005694">
    <property type="term" value="C:chromosome"/>
    <property type="evidence" value="ECO:0007669"/>
    <property type="project" value="TreeGrafter"/>
</dbReference>
<feature type="compositionally biased region" description="Low complexity" evidence="3">
    <location>
        <begin position="225"/>
        <end position="248"/>
    </location>
</feature>
<dbReference type="SMART" id="SM00470">
    <property type="entry name" value="ParB"/>
    <property type="match status" value="1"/>
</dbReference>
<dbReference type="GO" id="GO:0007059">
    <property type="term" value="P:chromosome segregation"/>
    <property type="evidence" value="ECO:0007669"/>
    <property type="project" value="UniProtKB-KW"/>
</dbReference>
<keyword evidence="6" id="KW-1185">Reference proteome</keyword>
<dbReference type="OrthoDB" id="9802051at2"/>
<dbReference type="Pfam" id="PF02195">
    <property type="entry name" value="ParB_N"/>
    <property type="match status" value="1"/>
</dbReference>
<evidence type="ECO:0000256" key="1">
    <source>
        <dbReference type="ARBA" id="ARBA00006295"/>
    </source>
</evidence>
<dbReference type="InterPro" id="IPR003115">
    <property type="entry name" value="ParB_N"/>
</dbReference>